<accession>A0A7C4D0C6</accession>
<gene>
    <name evidence="1" type="ORF">ENT99_07090</name>
    <name evidence="2" type="ORF">ENU31_01870</name>
</gene>
<sequence length="89" mass="10107">MVNISITKISKNNDHYTVKLELTLMDSTICLNIDNVPRAVHSVEAKLRNNILYIDLIDEYGKGFASCVIDLSHIHKKCLYCRSLTIPSQ</sequence>
<dbReference type="AlphaFoldDB" id="A0A7C4D0C6"/>
<name>A0A7C4D0C6_9CREN</name>
<dbReference type="EMBL" id="DTAU01000136">
    <property type="protein sequence ID" value="HFQ79441.1"/>
    <property type="molecule type" value="Genomic_DNA"/>
</dbReference>
<organism evidence="2">
    <name type="scientific">Ignisphaera aggregans</name>
    <dbReference type="NCBI Taxonomy" id="334771"/>
    <lineage>
        <taxon>Archaea</taxon>
        <taxon>Thermoproteota</taxon>
        <taxon>Thermoprotei</taxon>
        <taxon>Desulfurococcales</taxon>
        <taxon>Desulfurococcaceae</taxon>
        <taxon>Ignisphaera</taxon>
    </lineage>
</organism>
<protein>
    <submittedName>
        <fullName evidence="2">Uncharacterized protein</fullName>
    </submittedName>
</protein>
<comment type="caution">
    <text evidence="2">The sequence shown here is derived from an EMBL/GenBank/DDBJ whole genome shotgun (WGS) entry which is preliminary data.</text>
</comment>
<evidence type="ECO:0000313" key="2">
    <source>
        <dbReference type="EMBL" id="HGM07146.1"/>
    </source>
</evidence>
<evidence type="ECO:0000313" key="1">
    <source>
        <dbReference type="EMBL" id="HFQ79441.1"/>
    </source>
</evidence>
<dbReference type="EMBL" id="DTCA01000062">
    <property type="protein sequence ID" value="HGM07146.1"/>
    <property type="molecule type" value="Genomic_DNA"/>
</dbReference>
<proteinExistence type="predicted"/>
<reference evidence="2" key="1">
    <citation type="journal article" date="2020" name="mSystems">
        <title>Genome- and Community-Level Interaction Insights into Carbon Utilization and Element Cycling Functions of Hydrothermarchaeota in Hydrothermal Sediment.</title>
        <authorList>
            <person name="Zhou Z."/>
            <person name="Liu Y."/>
            <person name="Xu W."/>
            <person name="Pan J."/>
            <person name="Luo Z.H."/>
            <person name="Li M."/>
        </authorList>
    </citation>
    <scope>NUCLEOTIDE SEQUENCE [LARGE SCALE GENOMIC DNA]</scope>
    <source>
        <strain evidence="1">SpSt-629</strain>
        <strain evidence="2">SpSt-658</strain>
    </source>
</reference>